<gene>
    <name evidence="1" type="ORF">Oscil6304_2922</name>
</gene>
<keyword evidence="2" id="KW-1185">Reference proteome</keyword>
<organism evidence="1 2">
    <name type="scientific">Oscillatoria acuminata PCC 6304</name>
    <dbReference type="NCBI Taxonomy" id="56110"/>
    <lineage>
        <taxon>Bacteria</taxon>
        <taxon>Bacillati</taxon>
        <taxon>Cyanobacteriota</taxon>
        <taxon>Cyanophyceae</taxon>
        <taxon>Oscillatoriophycideae</taxon>
        <taxon>Oscillatoriales</taxon>
        <taxon>Oscillatoriaceae</taxon>
        <taxon>Oscillatoria</taxon>
    </lineage>
</organism>
<dbReference type="KEGG" id="oac:Oscil6304_2922"/>
<proteinExistence type="predicted"/>
<dbReference type="PROSITE" id="PS51257">
    <property type="entry name" value="PROKAR_LIPOPROTEIN"/>
    <property type="match status" value="1"/>
</dbReference>
<dbReference type="eggNOG" id="COG2335">
    <property type="taxonomic scope" value="Bacteria"/>
</dbReference>
<sequence length="166" mass="18278">MSKQKNGVVFSILVILQGVLSACQPVESLPRGTDYSCDLTQNPPVTIARTSVKGDMPVIAWKSTFFEGSGYTPEKRCLEVSERLQTYYQMGLLHYLTTGVQDNQNIICVTRTHGGDCSGLLLTLEPGDNPEQVLKDLVNNQGRMIERSEGTGGKLYIELIPELQSP</sequence>
<dbReference type="EMBL" id="CP003607">
    <property type="protein sequence ID" value="AFY82523.1"/>
    <property type="molecule type" value="Genomic_DNA"/>
</dbReference>
<dbReference type="AlphaFoldDB" id="K9TJE6"/>
<dbReference type="Proteomes" id="UP000010367">
    <property type="component" value="Chromosome"/>
</dbReference>
<name>K9TJE6_9CYAN</name>
<reference evidence="1 2" key="1">
    <citation type="submission" date="2012-06" db="EMBL/GenBank/DDBJ databases">
        <title>Finished chromosome of genome of Oscillatoria acuminata PCC 6304.</title>
        <authorList>
            <consortium name="US DOE Joint Genome Institute"/>
            <person name="Gugger M."/>
            <person name="Coursin T."/>
            <person name="Rippka R."/>
            <person name="Tandeau De Marsac N."/>
            <person name="Huntemann M."/>
            <person name="Wei C.-L."/>
            <person name="Han J."/>
            <person name="Detter J.C."/>
            <person name="Han C."/>
            <person name="Tapia R."/>
            <person name="Davenport K."/>
            <person name="Daligault H."/>
            <person name="Erkkila T."/>
            <person name="Gu W."/>
            <person name="Munk A.C.C."/>
            <person name="Teshima H."/>
            <person name="Xu Y."/>
            <person name="Chain P."/>
            <person name="Chen A."/>
            <person name="Krypides N."/>
            <person name="Mavromatis K."/>
            <person name="Markowitz V."/>
            <person name="Szeto E."/>
            <person name="Ivanova N."/>
            <person name="Mikhailova N."/>
            <person name="Ovchinnikova G."/>
            <person name="Pagani I."/>
            <person name="Pati A."/>
            <person name="Goodwin L."/>
            <person name="Peters L."/>
            <person name="Pitluck S."/>
            <person name="Woyke T."/>
            <person name="Kerfeld C."/>
        </authorList>
    </citation>
    <scope>NUCLEOTIDE SEQUENCE [LARGE SCALE GENOMIC DNA]</scope>
    <source>
        <strain evidence="1 2">PCC 6304</strain>
    </source>
</reference>
<evidence type="ECO:0000313" key="1">
    <source>
        <dbReference type="EMBL" id="AFY82523.1"/>
    </source>
</evidence>
<dbReference type="OrthoDB" id="490444at2"/>
<dbReference type="HOGENOM" id="CLU_101369_1_1_3"/>
<dbReference type="Pfam" id="PF14218">
    <property type="entry name" value="COP23"/>
    <property type="match status" value="1"/>
</dbReference>
<accession>K9TJE6</accession>
<dbReference type="STRING" id="56110.Oscil6304_2922"/>
<dbReference type="InterPro" id="IPR025478">
    <property type="entry name" value="COP23"/>
</dbReference>
<evidence type="ECO:0008006" key="3">
    <source>
        <dbReference type="Google" id="ProtNLM"/>
    </source>
</evidence>
<protein>
    <recommendedName>
        <fullName evidence="3">Lipoprotein</fullName>
    </recommendedName>
</protein>
<evidence type="ECO:0000313" key="2">
    <source>
        <dbReference type="Proteomes" id="UP000010367"/>
    </source>
</evidence>
<dbReference type="InParanoid" id="K9TJE6"/>
<dbReference type="RefSeq" id="WP_015149159.1">
    <property type="nucleotide sequence ID" value="NC_019693.1"/>
</dbReference>